<proteinExistence type="predicted"/>
<keyword evidence="4" id="KW-1185">Reference proteome</keyword>
<feature type="region of interest" description="Disordered" evidence="1">
    <location>
        <begin position="1"/>
        <end position="44"/>
    </location>
</feature>
<keyword evidence="2" id="KW-1133">Transmembrane helix</keyword>
<keyword evidence="2" id="KW-0812">Transmembrane</keyword>
<gene>
    <name evidence="3" type="ORF">KTAU_03690</name>
</gene>
<dbReference type="AlphaFoldDB" id="A0A5J4K4N0"/>
<dbReference type="EMBL" id="BKZV01000001">
    <property type="protein sequence ID" value="GER81731.1"/>
    <property type="molecule type" value="Genomic_DNA"/>
</dbReference>
<evidence type="ECO:0000313" key="3">
    <source>
        <dbReference type="EMBL" id="GER81731.1"/>
    </source>
</evidence>
<sequence length="207" mass="23260">MPGWGAGMRDHSAEQGASASEEAEGTSRRSRRRQTRAKMVEPPSEPLAYFPDHLADFYQLLKSDYEELRRANRIIFYETRVIVWLCVIVALVIMFRASVVGGSILSVATLLVSLIGKLIKVKSSEREDLGKRLEALRLTTLEIERICLSLHLARAISDQQRRDRVLEELAEERGLAGEETRHASSSDALPSDQEHGMHQLPPQEGRA</sequence>
<keyword evidence="2" id="KW-0472">Membrane</keyword>
<comment type="caution">
    <text evidence="3">The sequence shown here is derived from an EMBL/GenBank/DDBJ whole genome shotgun (WGS) entry which is preliminary data.</text>
</comment>
<reference evidence="3 4" key="1">
    <citation type="journal article" date="2019" name="Int. J. Syst. Evol. Microbiol.">
        <title>Thermogemmatispora aurantia sp. nov. and Thermogemmatispora argillosa sp. nov., within the class Ktedonobacteria, and emended description of the genus Thermogemmatispora.</title>
        <authorList>
            <person name="Zheng Y."/>
            <person name="Wang C.M."/>
            <person name="Sakai Y."/>
            <person name="Abe K."/>
            <person name="Yokota A."/>
            <person name="Yabe S."/>
        </authorList>
    </citation>
    <scope>NUCLEOTIDE SEQUENCE [LARGE SCALE GENOMIC DNA]</scope>
    <source>
        <strain evidence="3 4">A1-2</strain>
    </source>
</reference>
<evidence type="ECO:0000313" key="4">
    <source>
        <dbReference type="Proteomes" id="UP000334820"/>
    </source>
</evidence>
<name>A0A5J4K4N0_9CHLR</name>
<organism evidence="3 4">
    <name type="scientific">Thermogemmatispora aurantia</name>
    <dbReference type="NCBI Taxonomy" id="2045279"/>
    <lineage>
        <taxon>Bacteria</taxon>
        <taxon>Bacillati</taxon>
        <taxon>Chloroflexota</taxon>
        <taxon>Ktedonobacteria</taxon>
        <taxon>Thermogemmatisporales</taxon>
        <taxon>Thermogemmatisporaceae</taxon>
        <taxon>Thermogemmatispora</taxon>
    </lineage>
</organism>
<feature type="compositionally biased region" description="Basic and acidic residues" evidence="1">
    <location>
        <begin position="173"/>
        <end position="184"/>
    </location>
</feature>
<evidence type="ECO:0000256" key="2">
    <source>
        <dbReference type="SAM" id="Phobius"/>
    </source>
</evidence>
<dbReference type="Proteomes" id="UP000334820">
    <property type="component" value="Unassembled WGS sequence"/>
</dbReference>
<protein>
    <submittedName>
        <fullName evidence="3">Uncharacterized protein</fullName>
    </submittedName>
</protein>
<feature type="transmembrane region" description="Helical" evidence="2">
    <location>
        <begin position="74"/>
        <end position="93"/>
    </location>
</feature>
<evidence type="ECO:0000256" key="1">
    <source>
        <dbReference type="SAM" id="MobiDB-lite"/>
    </source>
</evidence>
<accession>A0A5J4K4N0</accession>
<feature type="region of interest" description="Disordered" evidence="1">
    <location>
        <begin position="173"/>
        <end position="207"/>
    </location>
</feature>